<accession>A0A1I3L5V5</accession>
<dbReference type="RefSeq" id="WP_091012032.1">
    <property type="nucleotide sequence ID" value="NZ_CP041743.1"/>
</dbReference>
<evidence type="ECO:0000256" key="7">
    <source>
        <dbReference type="ARBA" id="ARBA00023295"/>
    </source>
</evidence>
<dbReference type="Gene3D" id="3.20.20.80">
    <property type="entry name" value="Glycosidases"/>
    <property type="match status" value="1"/>
</dbReference>
<evidence type="ECO:0000313" key="10">
    <source>
        <dbReference type="EMBL" id="SFI80144.1"/>
    </source>
</evidence>
<dbReference type="EMBL" id="FOQU01000004">
    <property type="protein sequence ID" value="SFI80144.1"/>
    <property type="molecule type" value="Genomic_DNA"/>
</dbReference>
<dbReference type="SUPFAM" id="SSF51445">
    <property type="entry name" value="(Trans)glycosidases"/>
    <property type="match status" value="1"/>
</dbReference>
<evidence type="ECO:0000256" key="1">
    <source>
        <dbReference type="ARBA" id="ARBA00001678"/>
    </source>
</evidence>
<dbReference type="Proteomes" id="UP000199548">
    <property type="component" value="Unassembled WGS sequence"/>
</dbReference>
<comment type="subcellular location">
    <subcellularLocation>
        <location evidence="2">Secreted</location>
    </subcellularLocation>
</comment>
<proteinExistence type="predicted"/>
<keyword evidence="4" id="KW-0964">Secreted</keyword>
<dbReference type="InterPro" id="IPR017853">
    <property type="entry name" value="GH"/>
</dbReference>
<evidence type="ECO:0000256" key="2">
    <source>
        <dbReference type="ARBA" id="ARBA00004613"/>
    </source>
</evidence>
<keyword evidence="5" id="KW-0732">Signal</keyword>
<dbReference type="GO" id="GO:0005576">
    <property type="term" value="C:extracellular region"/>
    <property type="evidence" value="ECO:0007669"/>
    <property type="project" value="UniProtKB-SubCell"/>
</dbReference>
<keyword evidence="6" id="KW-0378">Hydrolase</keyword>
<sequence length="572" mass="59972">MTTIVRGSVKNSVMQAIKYAMSGVVLVFLAACSGSSVDSSPPDIAGTAAQRSNVAGLSAAQYANAFVTRQGSQLMVAGHPFRFSGGNIEYLGLKNYGPIPSTSIPVGSYSYPTQYEVDDALATIHEMGATVVRAQTLGDTVGCPLCIEPALGVFNNTAFAQMDMVVAEARKYGIKLIGEFDGDANGSASGNQSHNWWCTWRNISAASCAAAFFTNADLIGDYERHMQTVLNHVNPLTGLAYKDDPTFVGWVDGNVLNIAGATASSTGLVFTSAVSDQQFTAWLGTVSGYFKSIDSKQLFIDNSGDVVNLPASSILTVSSVDVYGEEWYPHWFSVPAYNEKATGNSPGIHSIAAQVVAAGKVYALIEYGWDNTDYQTTTALQTFLGGVASDQNIAGNNFWALVGHASGQGWLPIPANEGCQPNCETTEDGNWWALYYTGITTLSNTAADMAQRAQMLRNSSYTVDGLSAPPAHELVGAPVITSTAGGHVEFQGAAGSPTYSVQMQQPNGSWSTPCTNCTTDATGGWVDTSATATPCYRVVGVNLDGVPGTPSAPAGSGCPASVANRQQPKSGT</sequence>
<protein>
    <recommendedName>
        <fullName evidence="3">mannan endo-1,4-beta-mannosidase</fullName>
        <ecNumber evidence="3">3.2.1.78</ecNumber>
    </recommendedName>
</protein>
<feature type="domain" description="Glycoside hydrolase family 5" evidence="9">
    <location>
        <begin position="117"/>
        <end position="299"/>
    </location>
</feature>
<name>A0A1I3L5V5_9BURK</name>
<feature type="compositionally biased region" description="Polar residues" evidence="8">
    <location>
        <begin position="563"/>
        <end position="572"/>
    </location>
</feature>
<dbReference type="Pfam" id="PF26410">
    <property type="entry name" value="GH5_mannosidase"/>
    <property type="match status" value="1"/>
</dbReference>
<feature type="region of interest" description="Disordered" evidence="8">
    <location>
        <begin position="550"/>
        <end position="572"/>
    </location>
</feature>
<keyword evidence="11" id="KW-1185">Reference proteome</keyword>
<evidence type="ECO:0000259" key="9">
    <source>
        <dbReference type="Pfam" id="PF26410"/>
    </source>
</evidence>
<keyword evidence="7" id="KW-0326">Glycosidase</keyword>
<dbReference type="InterPro" id="IPR001547">
    <property type="entry name" value="Glyco_hydro_5"/>
</dbReference>
<evidence type="ECO:0000256" key="4">
    <source>
        <dbReference type="ARBA" id="ARBA00022525"/>
    </source>
</evidence>
<dbReference type="GO" id="GO:0016985">
    <property type="term" value="F:mannan endo-1,4-beta-mannosidase activity"/>
    <property type="evidence" value="ECO:0007669"/>
    <property type="project" value="TreeGrafter"/>
</dbReference>
<evidence type="ECO:0000313" key="11">
    <source>
        <dbReference type="Proteomes" id="UP000199548"/>
    </source>
</evidence>
<dbReference type="STRING" id="420953.SAMN05192543_104263"/>
<dbReference type="EC" id="3.2.1.78" evidence="3"/>
<dbReference type="InterPro" id="IPR045053">
    <property type="entry name" value="MAN-like"/>
</dbReference>
<dbReference type="PROSITE" id="PS51257">
    <property type="entry name" value="PROKAR_LIPOPROTEIN"/>
    <property type="match status" value="1"/>
</dbReference>
<dbReference type="PANTHER" id="PTHR31451">
    <property type="match status" value="1"/>
</dbReference>
<reference evidence="10 11" key="1">
    <citation type="submission" date="2016-10" db="EMBL/GenBank/DDBJ databases">
        <authorList>
            <person name="de Groot N.N."/>
        </authorList>
    </citation>
    <scope>NUCLEOTIDE SEQUENCE [LARGE SCALE GENOMIC DNA]</scope>
    <source>
        <strain evidence="10 11">LMG 23650</strain>
    </source>
</reference>
<evidence type="ECO:0000256" key="3">
    <source>
        <dbReference type="ARBA" id="ARBA00012706"/>
    </source>
</evidence>
<evidence type="ECO:0000256" key="8">
    <source>
        <dbReference type="SAM" id="MobiDB-lite"/>
    </source>
</evidence>
<comment type="catalytic activity">
    <reaction evidence="1">
        <text>Random hydrolysis of (1-&gt;4)-beta-D-mannosidic linkages in mannans, galactomannans and glucomannans.</text>
        <dbReference type="EC" id="3.2.1.78"/>
    </reaction>
</comment>
<evidence type="ECO:0000256" key="5">
    <source>
        <dbReference type="ARBA" id="ARBA00022729"/>
    </source>
</evidence>
<dbReference type="OrthoDB" id="9801493at2"/>
<dbReference type="AlphaFoldDB" id="A0A1I3L5V5"/>
<gene>
    <name evidence="10" type="ORF">SAMN05192543_104263</name>
</gene>
<organism evidence="10 11">
    <name type="scientific">Paraburkholderia megapolitana</name>
    <dbReference type="NCBI Taxonomy" id="420953"/>
    <lineage>
        <taxon>Bacteria</taxon>
        <taxon>Pseudomonadati</taxon>
        <taxon>Pseudomonadota</taxon>
        <taxon>Betaproteobacteria</taxon>
        <taxon>Burkholderiales</taxon>
        <taxon>Burkholderiaceae</taxon>
        <taxon>Paraburkholderia</taxon>
    </lineage>
</organism>
<evidence type="ECO:0000256" key="6">
    <source>
        <dbReference type="ARBA" id="ARBA00022801"/>
    </source>
</evidence>
<dbReference type="PANTHER" id="PTHR31451:SF39">
    <property type="entry name" value="MANNAN ENDO-1,4-BETA-MANNOSIDASE 1"/>
    <property type="match status" value="1"/>
</dbReference>